<reference evidence="2 4" key="1">
    <citation type="journal article" date="2004" name="Appl. Environ. Microbiol.">
        <title>Mineralization of individual congeners of linear alkylbenzenesulfonate by defined pairs of heterotrophic bacteria.</title>
        <authorList>
            <person name="Schleheck D."/>
            <person name="Knepper T.P."/>
            <person name="Fischer K."/>
            <person name="Cook A.M."/>
        </authorList>
    </citation>
    <scope>NUCLEOTIDE SEQUENCE [LARGE SCALE GENOMIC DNA]</scope>
    <source>
        <strain evidence="4">DSM 14576 / KF-1</strain>
        <strain evidence="2">KF-1</strain>
    </source>
</reference>
<evidence type="ECO:0000313" key="2">
    <source>
        <dbReference type="EMBL" id="EED68353.1"/>
    </source>
</evidence>
<proteinExistence type="predicted"/>
<dbReference type="Proteomes" id="UP000003039">
    <property type="component" value="Unassembled WGS sequence"/>
</dbReference>
<gene>
    <name evidence="2" type="ORF">CtesDRAFT_PD3300</name>
    <name evidence="3" type="ORF">CtesDRAFT_PD3363</name>
</gene>
<reference evidence="2" key="2">
    <citation type="submission" date="2009-01" db="EMBL/GenBank/DDBJ databases">
        <authorList>
            <consortium name="US DOE Joint Genome Institute (JGI-PGF)"/>
            <person name="Lucas S."/>
            <person name="Copeland A."/>
            <person name="Lapidus A."/>
            <person name="Glavina del Rio T."/>
            <person name="Dalin E."/>
            <person name="Tice H."/>
            <person name="Bruce D."/>
            <person name="Goodwin L."/>
            <person name="Pitluck S."/>
            <person name="LaButti K.M."/>
            <person name="Lowry S."/>
            <person name="Sun H."/>
            <person name="Larimer F."/>
            <person name="Land M.L."/>
            <person name="Hauser L."/>
            <person name="Kjelleberg S."/>
            <person name="Cook A."/>
            <person name="Knepper T.P."/>
            <person name="Fischer K."/>
            <person name="Schleheck D."/>
            <person name="Richardson P."/>
        </authorList>
    </citation>
    <scope>NUCLEOTIDE SEQUENCE</scope>
    <source>
        <strain evidence="2">KF-1</strain>
    </source>
</reference>
<dbReference type="SUPFAM" id="SSF46689">
    <property type="entry name" value="Homeodomain-like"/>
    <property type="match status" value="1"/>
</dbReference>
<dbReference type="EMBL" id="AAUJ02000001">
    <property type="protein sequence ID" value="EED68416.1"/>
    <property type="molecule type" value="Genomic_DNA"/>
</dbReference>
<dbReference type="OrthoDB" id="9115152at2"/>
<dbReference type="InterPro" id="IPR009057">
    <property type="entry name" value="Homeodomain-like_sf"/>
</dbReference>
<organism evidence="2 4">
    <name type="scientific">Comamonas testosteroni (strain DSM 14576 / KF-1)</name>
    <name type="common">Pseudomonas testosteroni</name>
    <dbReference type="NCBI Taxonomy" id="399795"/>
    <lineage>
        <taxon>Bacteria</taxon>
        <taxon>Pseudomonadati</taxon>
        <taxon>Pseudomonadota</taxon>
        <taxon>Betaproteobacteria</taxon>
        <taxon>Burkholderiales</taxon>
        <taxon>Comamonadaceae</taxon>
        <taxon>Comamonas</taxon>
    </lineage>
</organism>
<accession>B7X122</accession>
<dbReference type="Pfam" id="PF02796">
    <property type="entry name" value="HTH_7"/>
    <property type="match status" value="1"/>
</dbReference>
<evidence type="ECO:0000313" key="4">
    <source>
        <dbReference type="Proteomes" id="UP000003039"/>
    </source>
</evidence>
<comment type="caution">
    <text evidence="2">The sequence shown here is derived from an EMBL/GenBank/DDBJ whole genome shotgun (WGS) entry which is preliminary data.</text>
</comment>
<evidence type="ECO:0000259" key="1">
    <source>
        <dbReference type="Pfam" id="PF02796"/>
    </source>
</evidence>
<dbReference type="Gene3D" id="1.10.10.60">
    <property type="entry name" value="Homeodomain-like"/>
    <property type="match status" value="1"/>
</dbReference>
<protein>
    <submittedName>
        <fullName evidence="2">Resolvase helix-turn-helix domain protein</fullName>
    </submittedName>
</protein>
<dbReference type="EMBL" id="AAUJ02000001">
    <property type="protein sequence ID" value="EED68353.1"/>
    <property type="molecule type" value="Genomic_DNA"/>
</dbReference>
<dbReference type="AlphaFoldDB" id="B7X122"/>
<dbReference type="GO" id="GO:0000150">
    <property type="term" value="F:DNA strand exchange activity"/>
    <property type="evidence" value="ECO:0007669"/>
    <property type="project" value="InterPro"/>
</dbReference>
<name>B7X122_COMTK</name>
<feature type="domain" description="Resolvase HTH" evidence="1">
    <location>
        <begin position="2"/>
        <end position="39"/>
    </location>
</feature>
<dbReference type="eggNOG" id="ENOG5033Z3X">
    <property type="taxonomic scope" value="Bacteria"/>
</dbReference>
<dbReference type="InterPro" id="IPR006120">
    <property type="entry name" value="Resolvase_HTH_dom"/>
</dbReference>
<dbReference type="RefSeq" id="WP_003056745.1">
    <property type="nucleotide sequence ID" value="NZ_AAUJ02000001.1"/>
</dbReference>
<dbReference type="GO" id="GO:0003677">
    <property type="term" value="F:DNA binding"/>
    <property type="evidence" value="ECO:0007669"/>
    <property type="project" value="InterPro"/>
</dbReference>
<sequence length="188" mass="19838">MGRPSKLTEKQWGEITARLVAGEKAADLAREYGVSKTSISMRVSKRAETIHSVANQVVTAERSLASLPVSEQLIAVNLASKLRAISDNLASAAQYGAQTAHRLSALANSEVAKVDDAAPLAPESVNAMKGVAVLTKLANDSASIALNLLAANKETIKELNSQEPQHNLGGNVTPEQLKEAVQSVQAKF</sequence>
<evidence type="ECO:0000313" key="3">
    <source>
        <dbReference type="EMBL" id="EED68416.1"/>
    </source>
</evidence>
<dbReference type="CDD" id="cd00569">
    <property type="entry name" value="HTH_Hin_like"/>
    <property type="match status" value="1"/>
</dbReference>